<comment type="caution">
    <text evidence="1">The sequence shown here is derived from an EMBL/GenBank/DDBJ whole genome shotgun (WGS) entry which is preliminary data.</text>
</comment>
<dbReference type="Proteomes" id="UP000054937">
    <property type="component" value="Unassembled WGS sequence"/>
</dbReference>
<evidence type="ECO:0000313" key="1">
    <source>
        <dbReference type="EMBL" id="KRX03821.1"/>
    </source>
</evidence>
<proteinExistence type="predicted"/>
<keyword evidence="2" id="KW-1185">Reference proteome</keyword>
<sequence length="441" mass="52994">MEQLNTQTESNNQELKCLQQTHEELPIQCFKFTDKIELMLQCIQCMLEDPDSNGKVMLKQLLEYPIYKIKNYPPFLEKDLQKKIQNNFQEFTPEKLKEFKQQTQDQITDFFEETKEKYNESLNLKKKEIFLQLDEVFQLMNIFELYDVEPIKNALNLFKSKEYQEEDLFLIQKDLKEKFQKSNLNLDLQEFMNKTNTRLQDMKKQINQHLESFNKNLDTVQTYSYENYGINNKFFKSNFNTYQSQNDIIIENYSRTIKFQDNILNQYKQVYSQPLEKNKTYTYKIQVKLFGSQQQRLYFSILRSQDKDNQEYMQQKFGQSGNNYIQFENSSCIQLQQNSQQLQTQNQNANSSLFVQQQNNSLFEQQQQQNHILPNGPRYAIINIIFNYNQQLFQLHYDNKVVKKKKFGNDINGDNLFFGINLLQDTKDQATEINIIDYTCF</sequence>
<protein>
    <submittedName>
        <fullName evidence="1">Uncharacterized protein</fullName>
    </submittedName>
</protein>
<name>A0A0V0QNU9_PSEPJ</name>
<dbReference type="EMBL" id="LDAU01000125">
    <property type="protein sequence ID" value="KRX03821.1"/>
    <property type="molecule type" value="Genomic_DNA"/>
</dbReference>
<organism evidence="1 2">
    <name type="scientific">Pseudocohnilembus persalinus</name>
    <name type="common">Ciliate</name>
    <dbReference type="NCBI Taxonomy" id="266149"/>
    <lineage>
        <taxon>Eukaryota</taxon>
        <taxon>Sar</taxon>
        <taxon>Alveolata</taxon>
        <taxon>Ciliophora</taxon>
        <taxon>Intramacronucleata</taxon>
        <taxon>Oligohymenophorea</taxon>
        <taxon>Scuticociliatia</taxon>
        <taxon>Philasterida</taxon>
        <taxon>Pseudocohnilembidae</taxon>
        <taxon>Pseudocohnilembus</taxon>
    </lineage>
</organism>
<evidence type="ECO:0000313" key="2">
    <source>
        <dbReference type="Proteomes" id="UP000054937"/>
    </source>
</evidence>
<reference evidence="1 2" key="1">
    <citation type="journal article" date="2015" name="Sci. Rep.">
        <title>Genome of the facultative scuticociliatosis pathogen Pseudocohnilembus persalinus provides insight into its virulence through horizontal gene transfer.</title>
        <authorList>
            <person name="Xiong J."/>
            <person name="Wang G."/>
            <person name="Cheng J."/>
            <person name="Tian M."/>
            <person name="Pan X."/>
            <person name="Warren A."/>
            <person name="Jiang C."/>
            <person name="Yuan D."/>
            <person name="Miao W."/>
        </authorList>
    </citation>
    <scope>NUCLEOTIDE SEQUENCE [LARGE SCALE GENOMIC DNA]</scope>
    <source>
        <strain evidence="1">36N120E</strain>
    </source>
</reference>
<gene>
    <name evidence="1" type="ORF">PPERSA_04616</name>
</gene>
<accession>A0A0V0QNU9</accession>
<dbReference type="InParanoid" id="A0A0V0QNU9"/>
<dbReference type="AlphaFoldDB" id="A0A0V0QNU9"/>